<evidence type="ECO:0000256" key="8">
    <source>
        <dbReference type="ARBA" id="ARBA00022741"/>
    </source>
</evidence>
<organism evidence="15 16">
    <name type="scientific">Phocaeicola faecium</name>
    <dbReference type="NCBI Taxonomy" id="2762213"/>
    <lineage>
        <taxon>Bacteria</taxon>
        <taxon>Pseudomonadati</taxon>
        <taxon>Bacteroidota</taxon>
        <taxon>Bacteroidia</taxon>
        <taxon>Bacteroidales</taxon>
        <taxon>Bacteroidaceae</taxon>
        <taxon>Phocaeicola</taxon>
    </lineage>
</organism>
<keyword evidence="8 13" id="KW-0547">Nucleotide-binding</keyword>
<protein>
    <recommendedName>
        <fullName evidence="4 13">Tetraacyldisaccharide 4'-kinase</fullName>
        <ecNumber evidence="3 13">2.7.1.130</ecNumber>
    </recommendedName>
    <alternativeName>
        <fullName evidence="12 13">Lipid A 4'-kinase</fullName>
    </alternativeName>
</protein>
<dbReference type="Proteomes" id="UP000616346">
    <property type="component" value="Unassembled WGS sequence"/>
</dbReference>
<keyword evidence="10 13" id="KW-0067">ATP-binding</keyword>
<dbReference type="InterPro" id="IPR003758">
    <property type="entry name" value="LpxK"/>
</dbReference>
<evidence type="ECO:0000256" key="2">
    <source>
        <dbReference type="ARBA" id="ARBA00004870"/>
    </source>
</evidence>
<evidence type="ECO:0000256" key="14">
    <source>
        <dbReference type="SAM" id="Phobius"/>
    </source>
</evidence>
<dbReference type="PANTHER" id="PTHR42724">
    <property type="entry name" value="TETRAACYLDISACCHARIDE 4'-KINASE"/>
    <property type="match status" value="1"/>
</dbReference>
<evidence type="ECO:0000256" key="12">
    <source>
        <dbReference type="ARBA" id="ARBA00029757"/>
    </source>
</evidence>
<evidence type="ECO:0000256" key="6">
    <source>
        <dbReference type="ARBA" id="ARBA00022556"/>
    </source>
</evidence>
<dbReference type="EC" id="2.7.1.130" evidence="3 13"/>
<dbReference type="InterPro" id="IPR027417">
    <property type="entry name" value="P-loop_NTPase"/>
</dbReference>
<evidence type="ECO:0000256" key="3">
    <source>
        <dbReference type="ARBA" id="ARBA00012071"/>
    </source>
</evidence>
<comment type="caution">
    <text evidence="15">The sequence shown here is derived from an EMBL/GenBank/DDBJ whole genome shotgun (WGS) entry which is preliminary data.</text>
</comment>
<feature type="binding site" evidence="13">
    <location>
        <begin position="51"/>
        <end position="58"/>
    </location>
    <ligand>
        <name>ATP</name>
        <dbReference type="ChEBI" id="CHEBI:30616"/>
    </ligand>
</feature>
<accession>A0ABR8VC48</accession>
<evidence type="ECO:0000313" key="16">
    <source>
        <dbReference type="Proteomes" id="UP000616346"/>
    </source>
</evidence>
<keyword evidence="11 13" id="KW-0443">Lipid metabolism</keyword>
<proteinExistence type="inferred from homology"/>
<evidence type="ECO:0000256" key="1">
    <source>
        <dbReference type="ARBA" id="ARBA00002274"/>
    </source>
</evidence>
<comment type="function">
    <text evidence="1 13">Transfers the gamma-phosphate of ATP to the 4'-position of a tetraacyldisaccharide 1-phosphate intermediate (termed DS-1-P) to form tetraacyldisaccharide 1,4'-bis-phosphate (lipid IVA).</text>
</comment>
<reference evidence="15 16" key="1">
    <citation type="submission" date="2020-08" db="EMBL/GenBank/DDBJ databases">
        <title>A Genomic Blueprint of the Chicken Gut Microbiome.</title>
        <authorList>
            <person name="Gilroy R."/>
            <person name="Ravi A."/>
            <person name="Getino M."/>
            <person name="Pursley I."/>
            <person name="Horton D.L."/>
            <person name="Alikhan N.-F."/>
            <person name="Baker D."/>
            <person name="Gharbi K."/>
            <person name="Hall N."/>
            <person name="Watson M."/>
            <person name="Adriaenssens E.M."/>
            <person name="Foster-Nyarko E."/>
            <person name="Jarju S."/>
            <person name="Secka A."/>
            <person name="Antonio M."/>
            <person name="Oren A."/>
            <person name="Chaudhuri R."/>
            <person name="La Ragione R.M."/>
            <person name="Hildebrand F."/>
            <person name="Pallen M.J."/>
        </authorList>
    </citation>
    <scope>NUCLEOTIDE SEQUENCE [LARGE SCALE GENOMIC DNA]</scope>
    <source>
        <strain evidence="15 16">Sa1YUN3</strain>
    </source>
</reference>
<dbReference type="NCBIfam" id="TIGR00682">
    <property type="entry name" value="lpxK"/>
    <property type="match status" value="1"/>
</dbReference>
<comment type="catalytic activity">
    <reaction evidence="13">
        <text>a lipid A disaccharide + ATP = a lipid IVA + ADP + H(+)</text>
        <dbReference type="Rhea" id="RHEA:67840"/>
        <dbReference type="ChEBI" id="CHEBI:15378"/>
        <dbReference type="ChEBI" id="CHEBI:30616"/>
        <dbReference type="ChEBI" id="CHEBI:176343"/>
        <dbReference type="ChEBI" id="CHEBI:176425"/>
        <dbReference type="ChEBI" id="CHEBI:456216"/>
        <dbReference type="EC" id="2.7.1.130"/>
    </reaction>
</comment>
<sequence length="368" mass="42312">MNRQKVRIYYALLPFAFLYGIGVRIRNKLFDLGILKSRSFPVPVICIGNLSVGGTGKTPHTEYLIRLLNEKFKIAVLSRGYKRTSKGFVLYQDRTTMADIGDEPFQMARKFPNIYVAVDRNRCHGIEQLMNMSATSDAEVIILDDAYQHRYVTPGLSILLTDYNRLIFRDKLLPAGRLREPVKEKKRADIIIVTKCPDSLSKEEAKALQNRIAPLSNQKLYFTKFVYEELQPFVSGKPRLRIESLKTDESIIIVTGIASPAPLIRKLSAYTPYVYPVTFGDHHAFSATDIARIQQAFDRCKTDKRMIVTTEKDAARLTNHPNLTETLKNNLYILPIKVEFLDEDKQLFNNQIIEYVRKNPRNSKFLKK</sequence>
<evidence type="ECO:0000313" key="15">
    <source>
        <dbReference type="EMBL" id="MBD8002328.1"/>
    </source>
</evidence>
<keyword evidence="14" id="KW-1133">Transmembrane helix</keyword>
<evidence type="ECO:0000256" key="7">
    <source>
        <dbReference type="ARBA" id="ARBA00022679"/>
    </source>
</evidence>
<feature type="transmembrane region" description="Helical" evidence="14">
    <location>
        <begin position="7"/>
        <end position="25"/>
    </location>
</feature>
<keyword evidence="7 13" id="KW-0808">Transferase</keyword>
<dbReference type="GO" id="GO:0009029">
    <property type="term" value="F:lipid-A 4'-kinase activity"/>
    <property type="evidence" value="ECO:0007669"/>
    <property type="project" value="UniProtKB-EC"/>
</dbReference>
<keyword evidence="6 13" id="KW-0441">Lipid A biosynthesis</keyword>
<comment type="similarity">
    <text evidence="13">Belongs to the LpxK family.</text>
</comment>
<name>A0ABR8VC48_9BACT</name>
<dbReference type="RefSeq" id="WP_191710247.1">
    <property type="nucleotide sequence ID" value="NZ_JACSPQ010000006.1"/>
</dbReference>
<dbReference type="Pfam" id="PF02606">
    <property type="entry name" value="LpxK"/>
    <property type="match status" value="1"/>
</dbReference>
<evidence type="ECO:0000256" key="9">
    <source>
        <dbReference type="ARBA" id="ARBA00022777"/>
    </source>
</evidence>
<dbReference type="HAMAP" id="MF_00409">
    <property type="entry name" value="LpxK"/>
    <property type="match status" value="1"/>
</dbReference>
<evidence type="ECO:0000256" key="4">
    <source>
        <dbReference type="ARBA" id="ARBA00016436"/>
    </source>
</evidence>
<gene>
    <name evidence="13 15" type="primary">lpxK</name>
    <name evidence="15" type="ORF">H9626_08900</name>
</gene>
<comment type="pathway">
    <text evidence="2 13">Glycolipid biosynthesis; lipid IV(A) biosynthesis; lipid IV(A) from (3R)-3-hydroxytetradecanoyl-[acyl-carrier-protein] and UDP-N-acetyl-alpha-D-glucosamine: step 6/6.</text>
</comment>
<keyword evidence="9 13" id="KW-0418">Kinase</keyword>
<dbReference type="PANTHER" id="PTHR42724:SF1">
    <property type="entry name" value="TETRAACYLDISACCHARIDE 4'-KINASE, MITOCHONDRIAL-RELATED"/>
    <property type="match status" value="1"/>
</dbReference>
<keyword evidence="16" id="KW-1185">Reference proteome</keyword>
<keyword evidence="14" id="KW-0812">Transmembrane</keyword>
<keyword evidence="5 13" id="KW-0444">Lipid biosynthesis</keyword>
<keyword evidence="14" id="KW-0472">Membrane</keyword>
<evidence type="ECO:0000256" key="13">
    <source>
        <dbReference type="HAMAP-Rule" id="MF_00409"/>
    </source>
</evidence>
<dbReference type="SUPFAM" id="SSF52540">
    <property type="entry name" value="P-loop containing nucleoside triphosphate hydrolases"/>
    <property type="match status" value="1"/>
</dbReference>
<dbReference type="EMBL" id="JACSPQ010000006">
    <property type="protein sequence ID" value="MBD8002328.1"/>
    <property type="molecule type" value="Genomic_DNA"/>
</dbReference>
<evidence type="ECO:0000256" key="5">
    <source>
        <dbReference type="ARBA" id="ARBA00022516"/>
    </source>
</evidence>
<evidence type="ECO:0000256" key="11">
    <source>
        <dbReference type="ARBA" id="ARBA00023098"/>
    </source>
</evidence>
<evidence type="ECO:0000256" key="10">
    <source>
        <dbReference type="ARBA" id="ARBA00022840"/>
    </source>
</evidence>